<dbReference type="STRING" id="1108044.GOOTI_063_00160"/>
<gene>
    <name evidence="2" type="ORF">GOOTI_063_00160</name>
</gene>
<dbReference type="AlphaFoldDB" id="H5TIN9"/>
<protein>
    <submittedName>
        <fullName evidence="2">Uncharacterized protein</fullName>
    </submittedName>
</protein>
<accession>H5TIN9</accession>
<evidence type="ECO:0000256" key="1">
    <source>
        <dbReference type="SAM" id="MobiDB-lite"/>
    </source>
</evidence>
<feature type="compositionally biased region" description="Polar residues" evidence="1">
    <location>
        <begin position="59"/>
        <end position="72"/>
    </location>
</feature>
<reference evidence="2" key="1">
    <citation type="submission" date="2012-02" db="EMBL/GenBank/DDBJ databases">
        <title>Whole genome shotgun sequence of Gordonia otitidis NBRC 100426.</title>
        <authorList>
            <person name="Yoshida I."/>
            <person name="Hosoyama A."/>
            <person name="Tsuchikane K."/>
            <person name="Katsumata H."/>
            <person name="Yamazaki S."/>
            <person name="Fujita N."/>
        </authorList>
    </citation>
    <scope>NUCLEOTIDE SEQUENCE [LARGE SCALE GENOMIC DNA]</scope>
    <source>
        <strain evidence="2">NBRC 100426</strain>
    </source>
</reference>
<feature type="region of interest" description="Disordered" evidence="1">
    <location>
        <begin position="181"/>
        <end position="222"/>
    </location>
</feature>
<evidence type="ECO:0000313" key="2">
    <source>
        <dbReference type="EMBL" id="GAB33347.1"/>
    </source>
</evidence>
<dbReference type="EMBL" id="BAFB01000063">
    <property type="protein sequence ID" value="GAB33347.1"/>
    <property type="molecule type" value="Genomic_DNA"/>
</dbReference>
<organism evidence="2 3">
    <name type="scientific">Gordonia otitidis (strain DSM 44809 / CCUG 52243 / JCM 12355 / NBRC 100426 / IFM 10032)</name>
    <dbReference type="NCBI Taxonomy" id="1108044"/>
    <lineage>
        <taxon>Bacteria</taxon>
        <taxon>Bacillati</taxon>
        <taxon>Actinomycetota</taxon>
        <taxon>Actinomycetes</taxon>
        <taxon>Mycobacteriales</taxon>
        <taxon>Gordoniaceae</taxon>
        <taxon>Gordonia</taxon>
    </lineage>
</organism>
<feature type="compositionally biased region" description="Basic and acidic residues" evidence="1">
    <location>
        <begin position="46"/>
        <end position="57"/>
    </location>
</feature>
<comment type="caution">
    <text evidence="2">The sequence shown here is derived from an EMBL/GenBank/DDBJ whole genome shotgun (WGS) entry which is preliminary data.</text>
</comment>
<keyword evidence="3" id="KW-1185">Reference proteome</keyword>
<feature type="region of interest" description="Disordered" evidence="1">
    <location>
        <begin position="41"/>
        <end position="77"/>
    </location>
</feature>
<dbReference type="Proteomes" id="UP000005038">
    <property type="component" value="Unassembled WGS sequence"/>
</dbReference>
<evidence type="ECO:0000313" key="3">
    <source>
        <dbReference type="Proteomes" id="UP000005038"/>
    </source>
</evidence>
<dbReference type="RefSeq" id="WP_007237604.1">
    <property type="nucleotide sequence ID" value="NZ_BAFB01000063.1"/>
</dbReference>
<proteinExistence type="predicted"/>
<name>H5TIN9_GORO1</name>
<sequence>MRAEVTGPLTVRAETDGAAYLDAVADEATARGRLATVGRFGKRKARTEQRTATERTRTLRGQVSQEWATTPANPDRLPEWAGQVASRRAGSDPRVTEAAQTVDAATADRDMMRKRHQQEHTALLVSEYGIEHAQAAQYGMRRTTNPRRQAHDAKNRAALLRSEADELRALPINDAAHLIEAKQAERENQNRQTAERARQLHDPFEHDPHRRDPSREGPTRRL</sequence>